<evidence type="ECO:0000313" key="3">
    <source>
        <dbReference type="Proteomes" id="UP000054097"/>
    </source>
</evidence>
<dbReference type="GO" id="GO:0036297">
    <property type="term" value="P:interstrand cross-link repair"/>
    <property type="evidence" value="ECO:0007669"/>
    <property type="project" value="TreeGrafter"/>
</dbReference>
<dbReference type="GO" id="GO:0045145">
    <property type="term" value="F:single-stranded DNA 5'-3' DNA exonuclease activity"/>
    <property type="evidence" value="ECO:0007669"/>
    <property type="project" value="InterPro"/>
</dbReference>
<sequence>MNGRRHHGHNLARLELHEEYLQVPTGLRPRNIPFSSPEEEAAHLFLYIPTALDTLIQEGVRSEFPVIGHHFERAFNGTIDKVEAIPHEDFILLRLHEVKTTIKESLSRNASTTALLQASLYAFFMEKLLQTSPHFDFETYFAARGLDIRRPFTPKFGIAFLNHQVPGMNPSGSPPNNLESLVRQWRKWIRTLPKLKVDKYVYITALRPGQVSSIPAFWRSPEVRVRLIPHEIDIALRKGRTVIDILDGSKLPGGMDKRHILFCKACPYHTKCPWTPELHNEPITHLLPVYQQTPTPTFSKLPASVDLPLSMLPSPKPPSDSSLVKKLIERELQDARRRRHANLLAELESLRLSQASKVANNERKRSAVAEELECLRREREAATSVE</sequence>
<comment type="similarity">
    <text evidence="1">Belongs to the EXO5 family.</text>
</comment>
<keyword evidence="3" id="KW-1185">Reference proteome</keyword>
<dbReference type="GO" id="GO:0005739">
    <property type="term" value="C:mitochondrion"/>
    <property type="evidence" value="ECO:0007669"/>
    <property type="project" value="TreeGrafter"/>
</dbReference>
<proteinExistence type="inferred from homology"/>
<gene>
    <name evidence="2" type="ORF">M408DRAFT_19111</name>
</gene>
<dbReference type="HOGENOM" id="CLU_716804_0_0_1"/>
<organism evidence="2 3">
    <name type="scientific">Serendipita vermifera MAFF 305830</name>
    <dbReference type="NCBI Taxonomy" id="933852"/>
    <lineage>
        <taxon>Eukaryota</taxon>
        <taxon>Fungi</taxon>
        <taxon>Dikarya</taxon>
        <taxon>Basidiomycota</taxon>
        <taxon>Agaricomycotina</taxon>
        <taxon>Agaricomycetes</taxon>
        <taxon>Sebacinales</taxon>
        <taxon>Serendipitaceae</taxon>
        <taxon>Serendipita</taxon>
    </lineage>
</organism>
<accession>A0A0C3BS05</accession>
<reference evidence="3" key="2">
    <citation type="submission" date="2015-01" db="EMBL/GenBank/DDBJ databases">
        <title>Evolutionary Origins and Diversification of the Mycorrhizal Mutualists.</title>
        <authorList>
            <consortium name="DOE Joint Genome Institute"/>
            <consortium name="Mycorrhizal Genomics Consortium"/>
            <person name="Kohler A."/>
            <person name="Kuo A."/>
            <person name="Nagy L.G."/>
            <person name="Floudas D."/>
            <person name="Copeland A."/>
            <person name="Barry K.W."/>
            <person name="Cichocki N."/>
            <person name="Veneault-Fourrey C."/>
            <person name="LaButti K."/>
            <person name="Lindquist E.A."/>
            <person name="Lipzen A."/>
            <person name="Lundell T."/>
            <person name="Morin E."/>
            <person name="Murat C."/>
            <person name="Riley R."/>
            <person name="Ohm R."/>
            <person name="Sun H."/>
            <person name="Tunlid A."/>
            <person name="Henrissat B."/>
            <person name="Grigoriev I.V."/>
            <person name="Hibbett D.S."/>
            <person name="Martin F."/>
        </authorList>
    </citation>
    <scope>NUCLEOTIDE SEQUENCE [LARGE SCALE GENOMIC DNA]</scope>
    <source>
        <strain evidence="3">MAFF 305830</strain>
    </source>
</reference>
<name>A0A0C3BS05_SERVB</name>
<feature type="non-terminal residue" evidence="2">
    <location>
        <position position="386"/>
    </location>
</feature>
<dbReference type="PANTHER" id="PTHR14464:SF4">
    <property type="entry name" value="EXONUCLEASE V"/>
    <property type="match status" value="1"/>
</dbReference>
<reference evidence="2 3" key="1">
    <citation type="submission" date="2014-04" db="EMBL/GenBank/DDBJ databases">
        <authorList>
            <consortium name="DOE Joint Genome Institute"/>
            <person name="Kuo A."/>
            <person name="Zuccaro A."/>
            <person name="Kohler A."/>
            <person name="Nagy L.G."/>
            <person name="Floudas D."/>
            <person name="Copeland A."/>
            <person name="Barry K.W."/>
            <person name="Cichocki N."/>
            <person name="Veneault-Fourrey C."/>
            <person name="LaButti K."/>
            <person name="Lindquist E.A."/>
            <person name="Lipzen A."/>
            <person name="Lundell T."/>
            <person name="Morin E."/>
            <person name="Murat C."/>
            <person name="Sun H."/>
            <person name="Tunlid A."/>
            <person name="Henrissat B."/>
            <person name="Grigoriev I.V."/>
            <person name="Hibbett D.S."/>
            <person name="Martin F."/>
            <person name="Nordberg H.P."/>
            <person name="Cantor M.N."/>
            <person name="Hua S.X."/>
        </authorList>
    </citation>
    <scope>NUCLEOTIDE SEQUENCE [LARGE SCALE GENOMIC DNA]</scope>
    <source>
        <strain evidence="2 3">MAFF 305830</strain>
    </source>
</reference>
<dbReference type="InterPro" id="IPR019190">
    <property type="entry name" value="EXOV"/>
</dbReference>
<dbReference type="PANTHER" id="PTHR14464">
    <property type="entry name" value="EXONUCLEASE V"/>
    <property type="match status" value="1"/>
</dbReference>
<evidence type="ECO:0000313" key="2">
    <source>
        <dbReference type="EMBL" id="KIM34161.1"/>
    </source>
</evidence>
<protein>
    <submittedName>
        <fullName evidence="2">Uncharacterized protein</fullName>
    </submittedName>
</protein>
<dbReference type="AlphaFoldDB" id="A0A0C3BS05"/>
<dbReference type="GO" id="GO:0005634">
    <property type="term" value="C:nucleus"/>
    <property type="evidence" value="ECO:0007669"/>
    <property type="project" value="TreeGrafter"/>
</dbReference>
<dbReference type="OrthoDB" id="3178358at2759"/>
<evidence type="ECO:0000256" key="1">
    <source>
        <dbReference type="ARBA" id="ARBA00009797"/>
    </source>
</evidence>
<dbReference type="Proteomes" id="UP000054097">
    <property type="component" value="Unassembled WGS sequence"/>
</dbReference>
<dbReference type="EMBL" id="KN824277">
    <property type="protein sequence ID" value="KIM34161.1"/>
    <property type="molecule type" value="Genomic_DNA"/>
</dbReference>